<proteinExistence type="predicted"/>
<evidence type="ECO:0000313" key="2">
    <source>
        <dbReference type="Proteomes" id="UP000256512"/>
    </source>
</evidence>
<dbReference type="Proteomes" id="UP000256512">
    <property type="component" value="Unassembled WGS sequence"/>
</dbReference>
<dbReference type="AlphaFoldDB" id="A0A3D9BPH7"/>
<name>A0A3D9BPH7_9FLAO</name>
<keyword evidence="2" id="KW-1185">Reference proteome</keyword>
<reference evidence="1 2" key="1">
    <citation type="journal article" date="2006" name="Int. J. Syst. Evol. Microbiol.">
        <title>Chryseobacterium piscium sp. nov., isolated from fish of the South Atlantic Ocean off South Africa.</title>
        <authorList>
            <person name="de Beer H."/>
            <person name="Hugo C.J."/>
            <person name="Jooste P.J."/>
            <person name="Vancanneyt M."/>
            <person name="Coenye T."/>
            <person name="Vandamme P."/>
        </authorList>
    </citation>
    <scope>NUCLEOTIDE SEQUENCE [LARGE SCALE GENOMIC DNA]</scope>
    <source>
        <strain evidence="1 2">CCUG 51923</strain>
    </source>
</reference>
<dbReference type="RefSeq" id="WP_115949598.1">
    <property type="nucleotide sequence ID" value="NZ_QNVS01000013.1"/>
</dbReference>
<dbReference type="InterPro" id="IPR049886">
    <property type="entry name" value="CFI_box_CTERM_dom"/>
</dbReference>
<dbReference type="NCBIfam" id="NF041770">
    <property type="entry name" value="CFI_box_CTERM"/>
    <property type="match status" value="1"/>
</dbReference>
<protein>
    <submittedName>
        <fullName evidence="1">Uncharacterized protein</fullName>
    </submittedName>
</protein>
<comment type="caution">
    <text evidence="1">The sequence shown here is derived from an EMBL/GenBank/DDBJ whole genome shotgun (WGS) entry which is preliminary data.</text>
</comment>
<gene>
    <name evidence="1" type="ORF">DRF62_06430</name>
</gene>
<accession>A0A3D9BPH7</accession>
<organism evidence="1 2">
    <name type="scientific">Chryseobacterium piscium</name>
    <dbReference type="NCBI Taxonomy" id="333702"/>
    <lineage>
        <taxon>Bacteria</taxon>
        <taxon>Pseudomonadati</taxon>
        <taxon>Bacteroidota</taxon>
        <taxon>Flavobacteriia</taxon>
        <taxon>Flavobacteriales</taxon>
        <taxon>Weeksellaceae</taxon>
        <taxon>Chryseobacterium group</taxon>
        <taxon>Chryseobacterium</taxon>
    </lineage>
</organism>
<dbReference type="EMBL" id="QNVS01000013">
    <property type="protein sequence ID" value="REC55418.1"/>
    <property type="molecule type" value="Genomic_DNA"/>
</dbReference>
<evidence type="ECO:0000313" key="1">
    <source>
        <dbReference type="EMBL" id="REC55418.1"/>
    </source>
</evidence>
<sequence length="349" mass="40640">MKTFTCEICNNTNLIKENSVFVCQSCGTKYTIEEAKKMMNNGSVETTNIVKIDTSTELANLYEVARRAKNSNNYENALRYYDMILVKAPSNWEANFYVVFFKAMSCKIAEIQSAAISISNCIRSTFNLIKDGIINDKEQKDIVNELHMQVSLISEMLYNAAKNHYNNINIQIKNNYTQEYIYNVSSCTDIMYNFGNYLTEIFGNTYVTISSESWKQGIKMHNGYINILQNKELNKNIIIQYAEKIKRHDTTYQAPVINTSSGACYIATSIYGSYDCPEVFILRRFRDNRLSKNWYGRFFIKTYYRFSPIFVKKFGKTKWFKSIFSKSLDRFVSKLSKSGIEKTQYQDKQ</sequence>